<evidence type="ECO:0000259" key="1">
    <source>
        <dbReference type="Pfam" id="PF01590"/>
    </source>
</evidence>
<dbReference type="EMBL" id="AP025637">
    <property type="protein sequence ID" value="BDG71187.1"/>
    <property type="molecule type" value="Genomic_DNA"/>
</dbReference>
<accession>A0ABN6P060</accession>
<dbReference type="Gene3D" id="3.30.450.40">
    <property type="match status" value="1"/>
</dbReference>
<dbReference type="Pfam" id="PF01590">
    <property type="entry name" value="GAF"/>
    <property type="match status" value="1"/>
</dbReference>
<evidence type="ECO:0000313" key="3">
    <source>
        <dbReference type="Proteomes" id="UP000831327"/>
    </source>
</evidence>
<reference evidence="2 3" key="1">
    <citation type="journal article" date="2016" name="Microbes Environ.">
        <title>Phylogenetically diverse aerobic anoxygenic phototrophic bacteria isolated from epilithic biofilms in Tama river, Japan.</title>
        <authorList>
            <person name="Hirose S."/>
            <person name="Matsuura K."/>
            <person name="Haruta S."/>
        </authorList>
    </citation>
    <scope>NUCLEOTIDE SEQUENCE [LARGE SCALE GENOMIC DNA]</scope>
    <source>
        <strain evidence="2 3">S08</strain>
    </source>
</reference>
<dbReference type="Proteomes" id="UP000831327">
    <property type="component" value="Chromosome"/>
</dbReference>
<dbReference type="InterPro" id="IPR003018">
    <property type="entry name" value="GAF"/>
</dbReference>
<proteinExistence type="predicted"/>
<sequence length="166" mass="17572">MTRIEPLPALASAATTLSLPGQPSALFAALQDGTAAAIGHRLFTVMRHDAEAGRNRRAHSSDPAAYPVSGYKPVTWDHPWTRRVLVDGTPWIGAGPADIAWAYPDHEKIAAMGLTTAMNLPVRWNGRTLGTVNLLRATTPFTEADVAIGVIFAALAVPALLTIDAA</sequence>
<feature type="domain" description="GAF" evidence="1">
    <location>
        <begin position="104"/>
        <end position="156"/>
    </location>
</feature>
<dbReference type="SUPFAM" id="SSF55781">
    <property type="entry name" value="GAF domain-like"/>
    <property type="match status" value="1"/>
</dbReference>
<gene>
    <name evidence="2" type="ORF">Rmf_11160</name>
</gene>
<keyword evidence="3" id="KW-1185">Reference proteome</keyword>
<protein>
    <submittedName>
        <fullName evidence="2">GAF domain-containing protein</fullName>
    </submittedName>
</protein>
<evidence type="ECO:0000313" key="2">
    <source>
        <dbReference type="EMBL" id="BDG71187.1"/>
    </source>
</evidence>
<dbReference type="RefSeq" id="WP_244458473.1">
    <property type="nucleotide sequence ID" value="NZ_AP025637.1"/>
</dbReference>
<dbReference type="InterPro" id="IPR029016">
    <property type="entry name" value="GAF-like_dom_sf"/>
</dbReference>
<name>A0ABN6P060_9PROT</name>
<organism evidence="2 3">
    <name type="scientific">Roseomonas fluvialis</name>
    <dbReference type="NCBI Taxonomy" id="1750527"/>
    <lineage>
        <taxon>Bacteria</taxon>
        <taxon>Pseudomonadati</taxon>
        <taxon>Pseudomonadota</taxon>
        <taxon>Alphaproteobacteria</taxon>
        <taxon>Acetobacterales</taxon>
        <taxon>Roseomonadaceae</taxon>
        <taxon>Roseomonas</taxon>
    </lineage>
</organism>